<dbReference type="EMBL" id="JACGCM010000838">
    <property type="protein sequence ID" value="KAF6165599.1"/>
    <property type="molecule type" value="Genomic_DNA"/>
</dbReference>
<name>A0A7J7NED1_9MAGN</name>
<dbReference type="AlphaFoldDB" id="A0A7J7NED1"/>
<keyword evidence="2" id="KW-0812">Transmembrane</keyword>
<gene>
    <name evidence="4" type="ORF">GIB67_021869</name>
</gene>
<keyword evidence="2" id="KW-0472">Membrane</keyword>
<evidence type="ECO:0000256" key="1">
    <source>
        <dbReference type="SAM" id="MobiDB-lite"/>
    </source>
</evidence>
<proteinExistence type="predicted"/>
<sequence>MGVEKQGSRSGGAHVGGFLQLFDWSGKSQKKLPISAKLDENEGSRQGNISETSLQRTLIHLIDEDECAKSSMKGNSDYSCSSSVTDDGRNGSKSPGVVARLMGLDSCRLLVIPTPILLLFLTLNLLVMYIAIEELVASTMKLKLLITVTGQLK</sequence>
<evidence type="ECO:0000256" key="2">
    <source>
        <dbReference type="SAM" id="Phobius"/>
    </source>
</evidence>
<dbReference type="PANTHER" id="PTHR21726:SF29">
    <property type="entry name" value="EXPRESSED PROTEIN"/>
    <property type="match status" value="1"/>
</dbReference>
<evidence type="ECO:0000259" key="3">
    <source>
        <dbReference type="Pfam" id="PF14383"/>
    </source>
</evidence>
<protein>
    <recommendedName>
        <fullName evidence="3">DUF3741 domain-containing protein</fullName>
    </recommendedName>
</protein>
<feature type="domain" description="DUF3741" evidence="3">
    <location>
        <begin position="82"/>
        <end position="106"/>
    </location>
</feature>
<comment type="caution">
    <text evidence="4">The sequence shown here is derived from an EMBL/GenBank/DDBJ whole genome shotgun (WGS) entry which is preliminary data.</text>
</comment>
<keyword evidence="5" id="KW-1185">Reference proteome</keyword>
<feature type="transmembrane region" description="Helical" evidence="2">
    <location>
        <begin position="109"/>
        <end position="132"/>
    </location>
</feature>
<feature type="compositionally biased region" description="Polar residues" evidence="1">
    <location>
        <begin position="72"/>
        <end position="85"/>
    </location>
</feature>
<reference evidence="4 5" key="1">
    <citation type="journal article" date="2020" name="IScience">
        <title>Genome Sequencing of the Endangered Kingdonia uniflora (Circaeasteraceae, Ranunculales) Reveals Potential Mechanisms of Evolutionary Specialization.</title>
        <authorList>
            <person name="Sun Y."/>
            <person name="Deng T."/>
            <person name="Zhang A."/>
            <person name="Moore M.J."/>
            <person name="Landis J.B."/>
            <person name="Lin N."/>
            <person name="Zhang H."/>
            <person name="Zhang X."/>
            <person name="Huang J."/>
            <person name="Zhang X."/>
            <person name="Sun H."/>
            <person name="Wang H."/>
        </authorList>
    </citation>
    <scope>NUCLEOTIDE SEQUENCE [LARGE SCALE GENOMIC DNA]</scope>
    <source>
        <strain evidence="4">TB1705</strain>
        <tissue evidence="4">Leaf</tissue>
    </source>
</reference>
<dbReference type="Pfam" id="PF14383">
    <property type="entry name" value="VARLMGL"/>
    <property type="match status" value="1"/>
</dbReference>
<evidence type="ECO:0000313" key="4">
    <source>
        <dbReference type="EMBL" id="KAF6165599.1"/>
    </source>
</evidence>
<feature type="region of interest" description="Disordered" evidence="1">
    <location>
        <begin position="69"/>
        <end position="92"/>
    </location>
</feature>
<dbReference type="PANTHER" id="PTHR21726">
    <property type="entry name" value="PHOSPHATIDYLINOSITOL N-ACETYLGLUCOSAMINYLTRANSFERASE SUBUNIT P DOWN SYNDROME CRITICAL REGION PROTEIN 5 -RELATED"/>
    <property type="match status" value="1"/>
</dbReference>
<evidence type="ECO:0000313" key="5">
    <source>
        <dbReference type="Proteomes" id="UP000541444"/>
    </source>
</evidence>
<keyword evidence="2" id="KW-1133">Transmembrane helix</keyword>
<dbReference type="OrthoDB" id="765769at2759"/>
<dbReference type="InterPro" id="IPR032795">
    <property type="entry name" value="DUF3741-assoc"/>
</dbReference>
<dbReference type="Proteomes" id="UP000541444">
    <property type="component" value="Unassembled WGS sequence"/>
</dbReference>
<organism evidence="4 5">
    <name type="scientific">Kingdonia uniflora</name>
    <dbReference type="NCBI Taxonomy" id="39325"/>
    <lineage>
        <taxon>Eukaryota</taxon>
        <taxon>Viridiplantae</taxon>
        <taxon>Streptophyta</taxon>
        <taxon>Embryophyta</taxon>
        <taxon>Tracheophyta</taxon>
        <taxon>Spermatophyta</taxon>
        <taxon>Magnoliopsida</taxon>
        <taxon>Ranunculales</taxon>
        <taxon>Circaeasteraceae</taxon>
        <taxon>Kingdonia</taxon>
    </lineage>
</organism>
<accession>A0A7J7NED1</accession>